<dbReference type="PROSITE" id="PS51257">
    <property type="entry name" value="PROKAR_LIPOPROTEIN"/>
    <property type="match status" value="1"/>
</dbReference>
<evidence type="ECO:0000256" key="1">
    <source>
        <dbReference type="ARBA" id="ARBA00022729"/>
    </source>
</evidence>
<dbReference type="InterPro" id="IPR051558">
    <property type="entry name" value="Metallophosphoesterase_PAP"/>
</dbReference>
<dbReference type="InterPro" id="IPR029052">
    <property type="entry name" value="Metallo-depent_PP-like"/>
</dbReference>
<dbReference type="InterPro" id="IPR004843">
    <property type="entry name" value="Calcineurin-like_PHP"/>
</dbReference>
<dbReference type="Proteomes" id="UP001501333">
    <property type="component" value="Unassembled WGS sequence"/>
</dbReference>
<protein>
    <submittedName>
        <fullName evidence="4">Metallophosphoesterase</fullName>
    </submittedName>
</protein>
<evidence type="ECO:0000313" key="5">
    <source>
        <dbReference type="Proteomes" id="UP001501333"/>
    </source>
</evidence>
<dbReference type="EMBL" id="BAABAO010000013">
    <property type="protein sequence ID" value="GAA4139017.1"/>
    <property type="molecule type" value="Genomic_DNA"/>
</dbReference>
<dbReference type="PANTHER" id="PTHR10161">
    <property type="entry name" value="TARTRATE-RESISTANT ACID PHOSPHATASE TYPE 5"/>
    <property type="match status" value="1"/>
</dbReference>
<name>A0ABP7YNY6_9FLAO</name>
<accession>A0ABP7YNY6</accession>
<comment type="caution">
    <text evidence="4">The sequence shown here is derived from an EMBL/GenBank/DDBJ whole genome shotgun (WGS) entry which is preliminary data.</text>
</comment>
<evidence type="ECO:0000259" key="3">
    <source>
        <dbReference type="Pfam" id="PF00149"/>
    </source>
</evidence>
<feature type="domain" description="Calcineurin-like phosphoesterase" evidence="3">
    <location>
        <begin position="58"/>
        <end position="316"/>
    </location>
</feature>
<gene>
    <name evidence="4" type="ORF">GCM10022250_38220</name>
</gene>
<dbReference type="Gene3D" id="3.60.21.10">
    <property type="match status" value="1"/>
</dbReference>
<dbReference type="RefSeq" id="WP_229349233.1">
    <property type="nucleotide sequence ID" value="NZ_BAABAO010000013.1"/>
</dbReference>
<organism evidence="4 5">
    <name type="scientific">Flavobacterium chungbukense</name>
    <dbReference type="NCBI Taxonomy" id="877464"/>
    <lineage>
        <taxon>Bacteria</taxon>
        <taxon>Pseudomonadati</taxon>
        <taxon>Bacteroidota</taxon>
        <taxon>Flavobacteriia</taxon>
        <taxon>Flavobacteriales</taxon>
        <taxon>Flavobacteriaceae</taxon>
        <taxon>Flavobacterium</taxon>
    </lineage>
</organism>
<dbReference type="PANTHER" id="PTHR10161:SF14">
    <property type="entry name" value="TARTRATE-RESISTANT ACID PHOSPHATASE TYPE 5"/>
    <property type="match status" value="1"/>
</dbReference>
<keyword evidence="2" id="KW-0378">Hydrolase</keyword>
<dbReference type="SUPFAM" id="SSF56300">
    <property type="entry name" value="Metallo-dependent phosphatases"/>
    <property type="match status" value="1"/>
</dbReference>
<reference evidence="5" key="1">
    <citation type="journal article" date="2019" name="Int. J. Syst. Evol. Microbiol.">
        <title>The Global Catalogue of Microorganisms (GCM) 10K type strain sequencing project: providing services to taxonomists for standard genome sequencing and annotation.</title>
        <authorList>
            <consortium name="The Broad Institute Genomics Platform"/>
            <consortium name="The Broad Institute Genome Sequencing Center for Infectious Disease"/>
            <person name="Wu L."/>
            <person name="Ma J."/>
        </authorList>
    </citation>
    <scope>NUCLEOTIDE SEQUENCE [LARGE SCALE GENOMIC DNA]</scope>
    <source>
        <strain evidence="5">JCM 17386</strain>
    </source>
</reference>
<keyword evidence="5" id="KW-1185">Reference proteome</keyword>
<evidence type="ECO:0000313" key="4">
    <source>
        <dbReference type="EMBL" id="GAA4139017.1"/>
    </source>
</evidence>
<dbReference type="Pfam" id="PF00149">
    <property type="entry name" value="Metallophos"/>
    <property type="match status" value="1"/>
</dbReference>
<evidence type="ECO:0000256" key="2">
    <source>
        <dbReference type="ARBA" id="ARBA00022801"/>
    </source>
</evidence>
<proteinExistence type="predicted"/>
<keyword evidence="1" id="KW-0732">Signal</keyword>
<sequence length="1247" mass="142562">MKLFLDNHFIAKIKTGMVTLLLLFLVYSCATHKPQYGKNVSSIENENATDTIKIAHTFFLVGDAGNADEVQSKQTLELLHKRLKKANKKSTLLFLGDNIYPKGFPSDKKSGDKALAETKLSNQLKLAEGYRGKTIFIPGNHDWYSGIKGLELQADFVTKHLNDKKAFLPRKTCPIEDVKIDSTTTLVTIDSEWFLEEWDNHPTINDNCEIKTREAFFEELENILNKNQEKTVVLAIHHPLLSNGTHGGQFSLEKQLFPLEQKIPLPIIGSFINLLRKTSGVSPQDTQNKQYTIYAKRIKTLLQKQKNVIVVSGHDHNLQYISSENIQQIISGAGSKSEAARAINENDFSYGGNGYATLTLFKSGDAKVSFYGNENNKEKLLFEREIIKAKEINWASDIPNKFPSKITTSIYSPKMTDKSWFHSFLFGKHYRKYYSMPIEAKVATVDTLKGGLKPIREGGGHQSVSLRMSDPKGREFVMRGMKKSATVFLQSVAFKDQYIVNDFEDTYTESFLFDFYTTSHPYAPYAIGGMSNKLGLLHTNPILYYIPRQNGLGEFNAGFGDQLYMVEERPADNHLDGKNFGNPSNIIGTDDMMLNLHKDEKYSVDEKEYIKARLFDILIGDWDRHSDQWRWAEFKKDGKVIYKPIPRDRDQAFVKYDGALLSILMNIPALRHMRTFKDKIGNVKWLSREPYPMDLAFLRTSDQKDWIEQAKYIQDNLSDADIENSFKNMPKEVQDETIDEIIRKLKNRKKELQKYAAIYADVLSKTVMIAGTDKKDKFVLNHNAKKSIEIQVFRTKKEGDELQYSKTVTDAKTKNLWIYGLDDNDIFEVKGDYKSRIKVRLIGGQNNDTYNIENGRKVIVYDFKSKENTYNLSRGLGTKTQTQLTDDYDVNLYNYEKPKYNVVSGLPNIGFNPDDGVKVGINLNYTVNNFKQNPYTQRHVLNAFYYFATGGLEFNYVAHFPGLLGKWVIDVESLYTTPNFAMNYFGYGNESQYDDDLSLDYNRVRIRKFNASGAVRHVGRYGSEFSIQPIFQRMTVEETENRFINLPNIVNPDVFNTQNYGSLKVKYLFKNSDFAAKPTLGMFFMIAGTWTANLDETNKNFPTLESALGFTHKLDKNGKLVLASYLKGKAIFNNNYEFYQGAALGGDTDLRGFRNERFLGSSYFSQSSDLRFSIGRIRKTIAPFTYGILGGFDYGRVWLDGEDSKKWHHDYGGGLWLNAINVLTARISYFKSPDEIGRVIFGAAYSF</sequence>